<dbReference type="InterPro" id="IPR038129">
    <property type="entry name" value="Nanos_sf"/>
</dbReference>
<evidence type="ECO:0000256" key="8">
    <source>
        <dbReference type="PROSITE-ProRule" id="PRU00855"/>
    </source>
</evidence>
<dbReference type="EnsemblMetazoa" id="CLYHEMT015640.1">
    <property type="protein sequence ID" value="CLYHEMP015640.1"/>
    <property type="gene ID" value="CLYHEMG015640"/>
</dbReference>
<keyword evidence="3" id="KW-0479">Metal-binding</keyword>
<feature type="compositionally biased region" description="Low complexity" evidence="9">
    <location>
        <begin position="77"/>
        <end position="90"/>
    </location>
</feature>
<dbReference type="Proteomes" id="UP000594262">
    <property type="component" value="Unplaced"/>
</dbReference>
<dbReference type="GeneID" id="136824320"/>
<dbReference type="GO" id="GO:0006417">
    <property type="term" value="P:regulation of translation"/>
    <property type="evidence" value="ECO:0007669"/>
    <property type="project" value="UniProtKB-UniRule"/>
</dbReference>
<evidence type="ECO:0000313" key="12">
    <source>
        <dbReference type="EnsemblMetazoa" id="CLYHEMP015640.1"/>
    </source>
</evidence>
<feature type="domain" description="Nanos-type" evidence="10">
    <location>
        <begin position="169"/>
        <end position="223"/>
    </location>
</feature>
<comment type="similarity">
    <text evidence="8">Belongs to the nanos family.</text>
</comment>
<evidence type="ECO:0000256" key="9">
    <source>
        <dbReference type="SAM" id="MobiDB-lite"/>
    </source>
</evidence>
<dbReference type="EMBL" id="JQ397274">
    <property type="protein sequence ID" value="AFD28590.1"/>
    <property type="molecule type" value="mRNA"/>
</dbReference>
<proteinExistence type="evidence at transcript level"/>
<dbReference type="Gene3D" id="4.10.60.30">
    <property type="entry name" value="Nanos, RNA-binding domain"/>
    <property type="match status" value="1"/>
</dbReference>
<reference evidence="12" key="2">
    <citation type="submission" date="2021-01" db="UniProtKB">
        <authorList>
            <consortium name="EnsemblMetazoa"/>
        </authorList>
    </citation>
    <scope>IDENTIFICATION</scope>
</reference>
<reference evidence="11" key="1">
    <citation type="journal article" date="2012" name="Dev. Biol.">
        <title>Maternally localized germ plasm mRNAs and germ cell/stem cell formation in the cnidarian Clytia.</title>
        <authorList>
            <person name="Leclere L."/>
            <person name="Jager M."/>
            <person name="Barreau C."/>
            <person name="Chang P."/>
            <person name="Le Guyader H."/>
            <person name="Manuel M."/>
            <person name="Houliston E."/>
        </authorList>
    </citation>
    <scope>NUCLEOTIDE SEQUENCE</scope>
</reference>
<name>H9CW29_9CNID</name>
<keyword evidence="6 8" id="KW-0810">Translation regulation</keyword>
<keyword evidence="2" id="KW-0963">Cytoplasm</keyword>
<dbReference type="InterPro" id="IPR008705">
    <property type="entry name" value="Nanos/Xcar2"/>
</dbReference>
<evidence type="ECO:0000313" key="11">
    <source>
        <dbReference type="EMBL" id="AFD28590.1"/>
    </source>
</evidence>
<keyword evidence="13" id="KW-1185">Reference proteome</keyword>
<evidence type="ECO:0000256" key="7">
    <source>
        <dbReference type="ARBA" id="ARBA00022884"/>
    </source>
</evidence>
<dbReference type="GO" id="GO:0005737">
    <property type="term" value="C:cytoplasm"/>
    <property type="evidence" value="ECO:0007669"/>
    <property type="project" value="UniProtKB-SubCell"/>
</dbReference>
<dbReference type="GO" id="GO:0008270">
    <property type="term" value="F:zinc ion binding"/>
    <property type="evidence" value="ECO:0007669"/>
    <property type="project" value="UniProtKB-KW"/>
</dbReference>
<organism evidence="11">
    <name type="scientific">Clytia hemisphaerica</name>
    <dbReference type="NCBI Taxonomy" id="252671"/>
    <lineage>
        <taxon>Eukaryota</taxon>
        <taxon>Metazoa</taxon>
        <taxon>Cnidaria</taxon>
        <taxon>Hydrozoa</taxon>
        <taxon>Hydroidolina</taxon>
        <taxon>Leptothecata</taxon>
        <taxon>Obeliida</taxon>
        <taxon>Clytiidae</taxon>
        <taxon>Clytia</taxon>
    </lineage>
</organism>
<keyword evidence="5" id="KW-0862">Zinc</keyword>
<evidence type="ECO:0000256" key="5">
    <source>
        <dbReference type="ARBA" id="ARBA00022833"/>
    </source>
</evidence>
<dbReference type="AlphaFoldDB" id="H9CW29"/>
<evidence type="ECO:0000256" key="1">
    <source>
        <dbReference type="ARBA" id="ARBA00004496"/>
    </source>
</evidence>
<dbReference type="OrthoDB" id="10010129at2759"/>
<protein>
    <submittedName>
        <fullName evidence="12">Nanos-type domain-containing protein</fullName>
    </submittedName>
    <submittedName>
        <fullName evidence="11">Nanos1</fullName>
    </submittedName>
</protein>
<comment type="subcellular location">
    <subcellularLocation>
        <location evidence="1">Cytoplasm</location>
    </subcellularLocation>
</comment>
<feature type="region of interest" description="Disordered" evidence="9">
    <location>
        <begin position="75"/>
        <end position="97"/>
    </location>
</feature>
<dbReference type="PROSITE" id="PS51522">
    <property type="entry name" value="ZF_NANOS"/>
    <property type="match status" value="1"/>
</dbReference>
<keyword evidence="4 8" id="KW-0863">Zinc-finger</keyword>
<sequence length="243" mass="26938">MIRSRESSLKATLERMDFTEKPQYNVFEDYLGLINLVCPATSTTDSTSSSPIPSPCGSVYDFATESSSMMHRHRMNSLDSDSLSDSSSSGESREDDLMFVYPPPPTKTIPRAPSPPMRAILETPPYPPPSLETLIAQKAVLSRLQQIPMNPGPFHSSHHNRKNAAKATVCVFCRNNGESREFYSSHTLKDSEGNTSCPILRAYTCPLCKANGDSSHTVKYCPKYTPKVKAEKLLHLNLGLHQL</sequence>
<evidence type="ECO:0000256" key="2">
    <source>
        <dbReference type="ARBA" id="ARBA00022490"/>
    </source>
</evidence>
<accession>H9CW29</accession>
<dbReference type="Pfam" id="PF05741">
    <property type="entry name" value="zf-nanos"/>
    <property type="match status" value="1"/>
</dbReference>
<keyword evidence="7 8" id="KW-0694">RNA-binding</keyword>
<dbReference type="PANTHER" id="PTHR12887">
    <property type="entry name" value="NANOS PROTEIN"/>
    <property type="match status" value="1"/>
</dbReference>
<evidence type="ECO:0000313" key="13">
    <source>
        <dbReference type="Proteomes" id="UP000594262"/>
    </source>
</evidence>
<evidence type="ECO:0000256" key="4">
    <source>
        <dbReference type="ARBA" id="ARBA00022771"/>
    </source>
</evidence>
<evidence type="ECO:0000259" key="10">
    <source>
        <dbReference type="PROSITE" id="PS51522"/>
    </source>
</evidence>
<evidence type="ECO:0000256" key="3">
    <source>
        <dbReference type="ARBA" id="ARBA00022723"/>
    </source>
</evidence>
<dbReference type="RefSeq" id="XP_066936578.1">
    <property type="nucleotide sequence ID" value="XM_067080477.1"/>
</dbReference>
<evidence type="ECO:0000256" key="6">
    <source>
        <dbReference type="ARBA" id="ARBA00022845"/>
    </source>
</evidence>
<dbReference type="InterPro" id="IPR024161">
    <property type="entry name" value="Znf_nanos-typ"/>
</dbReference>
<dbReference type="GO" id="GO:0003723">
    <property type="term" value="F:RNA binding"/>
    <property type="evidence" value="ECO:0007669"/>
    <property type="project" value="UniProtKB-UniRule"/>
</dbReference>